<gene>
    <name evidence="2" type="ORF">N783_16030</name>
</gene>
<dbReference type="EMBL" id="AVPF01000049">
    <property type="protein sequence ID" value="KGX84744.1"/>
    <property type="molecule type" value="Genomic_DNA"/>
</dbReference>
<sequence>MGNLNNVFKKLVKFKDEFTEEDSSGIWEKFEKDFSVQELNELNVKGDLGAGSLIIKQQNEGVNEIKVICEYRKTMPNIEFNKIGEQGKLKLSQQSHTGTWKNAKQKWTIYLPTDISTTLKLNLGAGSNELDFGKVDLAGLEIQSGVGSCEINLTQQFPKHARIPVKLDSGVGSMDLRLSEDLPAKVKCSKGIGSFSGRNNMVSIGNEQFTTKTFEQDQPYFDFNISLGVGSIDWITE</sequence>
<comment type="caution">
    <text evidence="2">The sequence shown here is derived from an EMBL/GenBank/DDBJ whole genome shotgun (WGS) entry which is preliminary data.</text>
</comment>
<dbReference type="RefSeq" id="WP_027447934.1">
    <property type="nucleotide sequence ID" value="NZ_AVPF01000049.1"/>
</dbReference>
<dbReference type="eggNOG" id="COG4758">
    <property type="taxonomic scope" value="Bacteria"/>
</dbReference>
<proteinExistence type="predicted"/>
<feature type="domain" description="DUF2154" evidence="1">
    <location>
        <begin position="41"/>
        <end position="125"/>
    </location>
</feature>
<dbReference type="InterPro" id="IPR031346">
    <property type="entry name" value="DUF2154_N"/>
</dbReference>
<dbReference type="AlphaFoldDB" id="A0A0A5FY75"/>
<dbReference type="Proteomes" id="UP000030403">
    <property type="component" value="Unassembled WGS sequence"/>
</dbReference>
<organism evidence="2 3">
    <name type="scientific">Pontibacillus marinus BH030004 = DSM 16465</name>
    <dbReference type="NCBI Taxonomy" id="1385511"/>
    <lineage>
        <taxon>Bacteria</taxon>
        <taxon>Bacillati</taxon>
        <taxon>Bacillota</taxon>
        <taxon>Bacilli</taxon>
        <taxon>Bacillales</taxon>
        <taxon>Bacillaceae</taxon>
        <taxon>Pontibacillus</taxon>
    </lineage>
</organism>
<dbReference type="STRING" id="1385511.GCA_000425225_00455"/>
<reference evidence="2 3" key="1">
    <citation type="submission" date="2013-08" db="EMBL/GenBank/DDBJ databases">
        <authorList>
            <person name="Huang J."/>
            <person name="Wang G."/>
        </authorList>
    </citation>
    <scope>NUCLEOTIDE SEQUENCE [LARGE SCALE GENOMIC DNA]</scope>
    <source>
        <strain evidence="2 3">BH030004</strain>
    </source>
</reference>
<evidence type="ECO:0000313" key="3">
    <source>
        <dbReference type="Proteomes" id="UP000030403"/>
    </source>
</evidence>
<name>A0A0A5FY75_9BACI</name>
<evidence type="ECO:0000313" key="2">
    <source>
        <dbReference type="EMBL" id="KGX84744.1"/>
    </source>
</evidence>
<dbReference type="Pfam" id="PF17115">
    <property type="entry name" value="Toast_rack_N"/>
    <property type="match status" value="1"/>
</dbReference>
<protein>
    <recommendedName>
        <fullName evidence="1">DUF2154 domain-containing protein</fullName>
    </recommendedName>
</protein>
<keyword evidence="3" id="KW-1185">Reference proteome</keyword>
<accession>A0A0A5FY75</accession>
<evidence type="ECO:0000259" key="1">
    <source>
        <dbReference type="Pfam" id="PF17115"/>
    </source>
</evidence>